<keyword evidence="6" id="KW-1185">Reference proteome</keyword>
<dbReference type="GO" id="GO:0003676">
    <property type="term" value="F:nucleic acid binding"/>
    <property type="evidence" value="ECO:0007669"/>
    <property type="project" value="InterPro"/>
</dbReference>
<dbReference type="InterPro" id="IPR002059">
    <property type="entry name" value="CSP_DNA-bd"/>
</dbReference>
<dbReference type="PIRSF" id="PIRSF002599">
    <property type="entry name" value="Cold_shock_A"/>
    <property type="match status" value="1"/>
</dbReference>
<dbReference type="CDD" id="cd04458">
    <property type="entry name" value="CSP_CDS"/>
    <property type="match status" value="1"/>
</dbReference>
<dbReference type="GO" id="GO:0005829">
    <property type="term" value="C:cytosol"/>
    <property type="evidence" value="ECO:0007669"/>
    <property type="project" value="UniProtKB-ARBA"/>
</dbReference>
<feature type="domain" description="CSD" evidence="4">
    <location>
        <begin position="1"/>
        <end position="66"/>
    </location>
</feature>
<comment type="caution">
    <text evidence="5">The sequence shown here is derived from an EMBL/GenBank/DDBJ whole genome shotgun (WGS) entry which is preliminary data.</text>
</comment>
<proteinExistence type="predicted"/>
<dbReference type="PRINTS" id="PR00050">
    <property type="entry name" value="COLDSHOCK"/>
</dbReference>
<dbReference type="InterPro" id="IPR019844">
    <property type="entry name" value="CSD_CS"/>
</dbReference>
<dbReference type="Gene3D" id="2.40.50.140">
    <property type="entry name" value="Nucleic acid-binding proteins"/>
    <property type="match status" value="1"/>
</dbReference>
<dbReference type="Pfam" id="PF00313">
    <property type="entry name" value="CSD"/>
    <property type="match status" value="1"/>
</dbReference>
<dbReference type="EMBL" id="BDCO01000002">
    <property type="protein sequence ID" value="GAT33787.1"/>
    <property type="molecule type" value="Genomic_DNA"/>
</dbReference>
<reference evidence="6" key="1">
    <citation type="journal article" date="2017" name="Genome Announc.">
        <title>Draft Genome Sequence of Terrimicrobium sacchariphilum NM-5T, a Facultative Anaerobic Soil Bacterium of the Class Spartobacteria.</title>
        <authorList>
            <person name="Qiu Y.L."/>
            <person name="Tourlousse D.M."/>
            <person name="Matsuura N."/>
            <person name="Ohashi A."/>
            <person name="Sekiguchi Y."/>
        </authorList>
    </citation>
    <scope>NUCLEOTIDE SEQUENCE [LARGE SCALE GENOMIC DNA]</scope>
    <source>
        <strain evidence="6">NM-5</strain>
    </source>
</reference>
<dbReference type="InterPro" id="IPR012340">
    <property type="entry name" value="NA-bd_OB-fold"/>
</dbReference>
<dbReference type="Proteomes" id="UP000076023">
    <property type="component" value="Unassembled WGS sequence"/>
</dbReference>
<evidence type="ECO:0000259" key="4">
    <source>
        <dbReference type="PROSITE" id="PS51857"/>
    </source>
</evidence>
<dbReference type="PANTHER" id="PTHR11544">
    <property type="entry name" value="COLD SHOCK DOMAIN CONTAINING PROTEINS"/>
    <property type="match status" value="1"/>
</dbReference>
<evidence type="ECO:0000256" key="3">
    <source>
        <dbReference type="RuleBase" id="RU000408"/>
    </source>
</evidence>
<organism evidence="5 6">
    <name type="scientific">Terrimicrobium sacchariphilum</name>
    <dbReference type="NCBI Taxonomy" id="690879"/>
    <lineage>
        <taxon>Bacteria</taxon>
        <taxon>Pseudomonadati</taxon>
        <taxon>Verrucomicrobiota</taxon>
        <taxon>Terrimicrobiia</taxon>
        <taxon>Terrimicrobiales</taxon>
        <taxon>Terrimicrobiaceae</taxon>
        <taxon>Terrimicrobium</taxon>
    </lineage>
</organism>
<evidence type="ECO:0000313" key="5">
    <source>
        <dbReference type="EMBL" id="GAT33787.1"/>
    </source>
</evidence>
<dbReference type="SMART" id="SM00357">
    <property type="entry name" value="CSP"/>
    <property type="match status" value="1"/>
</dbReference>
<dbReference type="InParanoid" id="A0A146GAG7"/>
<dbReference type="FunCoup" id="A0A146GAG7">
    <property type="interactions" value="529"/>
</dbReference>
<dbReference type="InterPro" id="IPR012156">
    <property type="entry name" value="Cold_shock_CspA"/>
</dbReference>
<gene>
    <name evidence="5" type="ORF">TSACC_22205</name>
</gene>
<evidence type="ECO:0000256" key="1">
    <source>
        <dbReference type="ARBA" id="ARBA00004496"/>
    </source>
</evidence>
<keyword evidence="2" id="KW-0963">Cytoplasm</keyword>
<dbReference type="AlphaFoldDB" id="A0A146GAG7"/>
<dbReference type="PROSITE" id="PS00352">
    <property type="entry name" value="CSD_1"/>
    <property type="match status" value="1"/>
</dbReference>
<dbReference type="FunFam" id="2.40.50.140:FF:000006">
    <property type="entry name" value="Cold shock protein CspC"/>
    <property type="match status" value="1"/>
</dbReference>
<dbReference type="InterPro" id="IPR011129">
    <property type="entry name" value="CSD"/>
</dbReference>
<dbReference type="InterPro" id="IPR050181">
    <property type="entry name" value="Cold_shock_domain"/>
</dbReference>
<accession>A0A146GAG7</accession>
<name>A0A146GAG7_TERSA</name>
<dbReference type="OrthoDB" id="9805039at2"/>
<dbReference type="RefSeq" id="WP_075079480.1">
    <property type="nucleotide sequence ID" value="NZ_BDCO01000002.1"/>
</dbReference>
<dbReference type="SUPFAM" id="SSF50249">
    <property type="entry name" value="Nucleic acid-binding proteins"/>
    <property type="match status" value="1"/>
</dbReference>
<evidence type="ECO:0000313" key="6">
    <source>
        <dbReference type="Proteomes" id="UP000076023"/>
    </source>
</evidence>
<dbReference type="PROSITE" id="PS51857">
    <property type="entry name" value="CSD_2"/>
    <property type="match status" value="1"/>
</dbReference>
<evidence type="ECO:0000256" key="2">
    <source>
        <dbReference type="ARBA" id="ARBA00022490"/>
    </source>
</evidence>
<comment type="subcellular location">
    <subcellularLocation>
        <location evidence="1 3">Cytoplasm</location>
    </subcellularLocation>
</comment>
<protein>
    <submittedName>
        <fullName evidence="5">Cold shock protein</fullName>
    </submittedName>
</protein>
<sequence>MARGTVKWFNEKKGFGFIVDPAVNGDIFVHFSVIQTKGFRTLKEGEEVEYELYEDQKGSRAKNVVRV</sequence>
<dbReference type="STRING" id="690879.TSACC_22205"/>